<evidence type="ECO:0000313" key="3">
    <source>
        <dbReference type="Proteomes" id="UP000092932"/>
    </source>
</evidence>
<dbReference type="STRING" id="692370.A6F68_01693"/>
<sequence>MFKNWRDWLTRFVPAEVAGIAGSYAGYLLVADLGVSPILAAYGAAFGENCGYYTVVFLRDWFALPQEKRQLVPVLKAMVHDFGIAEVLDSFIVRPGFTVAAVALFGQGWGVGIAKFAADAVFYLLAIFFWEKRRARENAEG</sequence>
<dbReference type="RefSeq" id="WP_067678527.1">
    <property type="nucleotide sequence ID" value="NZ_CP016591.1"/>
</dbReference>
<evidence type="ECO:0008006" key="4">
    <source>
        <dbReference type="Google" id="ProtNLM"/>
    </source>
</evidence>
<protein>
    <recommendedName>
        <fullName evidence="4">GtrA-like protein</fullName>
    </recommendedName>
</protein>
<dbReference type="EMBL" id="CP016591">
    <property type="protein sequence ID" value="ANY20206.1"/>
    <property type="molecule type" value="Genomic_DNA"/>
</dbReference>
<keyword evidence="1" id="KW-0472">Membrane</keyword>
<proteinExistence type="predicted"/>
<dbReference type="AlphaFoldDB" id="A0A1B2ADI3"/>
<name>A0A1B2ADI3_9SPHN</name>
<evidence type="ECO:0000313" key="2">
    <source>
        <dbReference type="EMBL" id="ANY20206.1"/>
    </source>
</evidence>
<dbReference type="KEGG" id="ado:A6F68_01693"/>
<organism evidence="2 3">
    <name type="scientific">Tsuneonella dongtanensis</name>
    <dbReference type="NCBI Taxonomy" id="692370"/>
    <lineage>
        <taxon>Bacteria</taxon>
        <taxon>Pseudomonadati</taxon>
        <taxon>Pseudomonadota</taxon>
        <taxon>Alphaproteobacteria</taxon>
        <taxon>Sphingomonadales</taxon>
        <taxon>Erythrobacteraceae</taxon>
        <taxon>Tsuneonella</taxon>
    </lineage>
</organism>
<keyword evidence="1" id="KW-1133">Transmembrane helix</keyword>
<keyword evidence="1" id="KW-0812">Transmembrane</keyword>
<feature type="transmembrane region" description="Helical" evidence="1">
    <location>
        <begin position="109"/>
        <end position="130"/>
    </location>
</feature>
<accession>A0A1B2ADI3</accession>
<evidence type="ECO:0000256" key="1">
    <source>
        <dbReference type="SAM" id="Phobius"/>
    </source>
</evidence>
<gene>
    <name evidence="2" type="ORF">A6F68_01693</name>
</gene>
<dbReference type="OrthoDB" id="7605458at2"/>
<reference evidence="2 3" key="1">
    <citation type="submission" date="2016-07" db="EMBL/GenBank/DDBJ databases">
        <title>Complete genome sequence of Altererythrobacter dongtanensis KCTC 22672, a type strain with esterase isolated from tidal flat.</title>
        <authorList>
            <person name="Cheng H."/>
            <person name="Wu Y.-H."/>
            <person name="Zhou P."/>
            <person name="Huo Y.-Y."/>
            <person name="Wang C.-S."/>
            <person name="Xu X.-W."/>
        </authorList>
    </citation>
    <scope>NUCLEOTIDE SEQUENCE [LARGE SCALE GENOMIC DNA]</scope>
    <source>
        <strain evidence="2 3">KCTC 22672</strain>
    </source>
</reference>
<feature type="transmembrane region" description="Helical" evidence="1">
    <location>
        <begin position="12"/>
        <end position="30"/>
    </location>
</feature>
<dbReference type="Proteomes" id="UP000092932">
    <property type="component" value="Chromosome"/>
</dbReference>
<keyword evidence="3" id="KW-1185">Reference proteome</keyword>